<dbReference type="GO" id="GO:0070224">
    <property type="term" value="F:sulfide:quinone oxidoreductase activity"/>
    <property type="evidence" value="ECO:0007669"/>
    <property type="project" value="TreeGrafter"/>
</dbReference>
<evidence type="ECO:0000313" key="8">
    <source>
        <dbReference type="EMBL" id="QDU42753.1"/>
    </source>
</evidence>
<name>A0A517ZK25_9PLAN</name>
<organism evidence="8 9">
    <name type="scientific">Symmachiella dynata</name>
    <dbReference type="NCBI Taxonomy" id="2527995"/>
    <lineage>
        <taxon>Bacteria</taxon>
        <taxon>Pseudomonadati</taxon>
        <taxon>Planctomycetota</taxon>
        <taxon>Planctomycetia</taxon>
        <taxon>Planctomycetales</taxon>
        <taxon>Planctomycetaceae</taxon>
        <taxon>Symmachiella</taxon>
    </lineage>
</organism>
<keyword evidence="6 8" id="KW-0560">Oxidoreductase</keyword>
<keyword evidence="3" id="KW-0874">Quinone</keyword>
<evidence type="ECO:0000256" key="6">
    <source>
        <dbReference type="ARBA" id="ARBA00023002"/>
    </source>
</evidence>
<dbReference type="EMBL" id="CP036276">
    <property type="protein sequence ID" value="QDU42753.1"/>
    <property type="molecule type" value="Genomic_DNA"/>
</dbReference>
<evidence type="ECO:0000256" key="1">
    <source>
        <dbReference type="ARBA" id="ARBA00001974"/>
    </source>
</evidence>
<dbReference type="InterPro" id="IPR023753">
    <property type="entry name" value="FAD/NAD-binding_dom"/>
</dbReference>
<evidence type="ECO:0000256" key="5">
    <source>
        <dbReference type="ARBA" id="ARBA00022946"/>
    </source>
</evidence>
<dbReference type="Gene3D" id="3.50.50.60">
    <property type="entry name" value="FAD/NAD(P)-binding domain"/>
    <property type="match status" value="2"/>
</dbReference>
<dbReference type="GO" id="GO:0070225">
    <property type="term" value="F:sulfide dehydrogenase activity"/>
    <property type="evidence" value="ECO:0007669"/>
    <property type="project" value="UniProtKB-EC"/>
</dbReference>
<dbReference type="InterPro" id="IPR036188">
    <property type="entry name" value="FAD/NAD-bd_sf"/>
</dbReference>
<evidence type="ECO:0000259" key="7">
    <source>
        <dbReference type="Pfam" id="PF07992"/>
    </source>
</evidence>
<sequence length="395" mass="43861">MSVHHHIVIVGGGTAGITVAARLLNENEKLDVAIIEPSEKHYYQPLWTLVGGGMCKPEESERCEADLIPYGAEWIKDFVATFDPENNSLTTRSGQTITYDHLVVAPGIQINWDAIEGLKDAVGKEGVCSNYSFATVGSTWENIRNFRGGTAIFTQPAGAVKCGGAPQKICHLAEDYFRREGIRDKCEVVFASASPRIFAVDKYAKTLERVIQRKGTITKFRHNLKAIRPDSKQAVFEQLDTGEEVILKYDMLHVTPPMGAPDFVAQSPLANDDGWVDVDKHTLQHCRFYNVWSLGDASSLPTSKTAAAIRKQAPVLVENLLAEKNGQSLKASYDGYTSCPVVTGYDSLVLAEFNYDKEPAETFPFDQSKERFSMLMLKKYGLPNLYWHGMLKGRT</sequence>
<reference evidence="8 9" key="1">
    <citation type="submission" date="2019-02" db="EMBL/GenBank/DDBJ databases">
        <title>Deep-cultivation of Planctomycetes and their phenomic and genomic characterization uncovers novel biology.</title>
        <authorList>
            <person name="Wiegand S."/>
            <person name="Jogler M."/>
            <person name="Boedeker C."/>
            <person name="Pinto D."/>
            <person name="Vollmers J."/>
            <person name="Rivas-Marin E."/>
            <person name="Kohn T."/>
            <person name="Peeters S.H."/>
            <person name="Heuer A."/>
            <person name="Rast P."/>
            <person name="Oberbeckmann S."/>
            <person name="Bunk B."/>
            <person name="Jeske O."/>
            <person name="Meyerdierks A."/>
            <person name="Storesund J.E."/>
            <person name="Kallscheuer N."/>
            <person name="Luecker S."/>
            <person name="Lage O.M."/>
            <person name="Pohl T."/>
            <person name="Merkel B.J."/>
            <person name="Hornburger P."/>
            <person name="Mueller R.-W."/>
            <person name="Bruemmer F."/>
            <person name="Labrenz M."/>
            <person name="Spormann A.M."/>
            <person name="Op den Camp H."/>
            <person name="Overmann J."/>
            <person name="Amann R."/>
            <person name="Jetten M.S.M."/>
            <person name="Mascher T."/>
            <person name="Medema M.H."/>
            <person name="Devos D.P."/>
            <person name="Kaster A.-K."/>
            <person name="Ovreas L."/>
            <person name="Rohde M."/>
            <person name="Galperin M.Y."/>
            <person name="Jogler C."/>
        </authorList>
    </citation>
    <scope>NUCLEOTIDE SEQUENCE [LARGE SCALE GENOMIC DNA]</scope>
    <source>
        <strain evidence="8 9">Mal52</strain>
    </source>
</reference>
<dbReference type="AlphaFoldDB" id="A0A517ZK25"/>
<evidence type="ECO:0000256" key="4">
    <source>
        <dbReference type="ARBA" id="ARBA00022827"/>
    </source>
</evidence>
<keyword evidence="2" id="KW-0285">Flavoprotein</keyword>
<dbReference type="GO" id="GO:0048038">
    <property type="term" value="F:quinone binding"/>
    <property type="evidence" value="ECO:0007669"/>
    <property type="project" value="UniProtKB-KW"/>
</dbReference>
<dbReference type="FunFam" id="3.50.50.60:FF:000034">
    <property type="entry name" value="sulfide:quinone oxidoreductase, mitochondrial"/>
    <property type="match status" value="1"/>
</dbReference>
<dbReference type="InterPro" id="IPR015904">
    <property type="entry name" value="Sulphide_quinone_reductase"/>
</dbReference>
<dbReference type="Pfam" id="PF07992">
    <property type="entry name" value="Pyr_redox_2"/>
    <property type="match status" value="1"/>
</dbReference>
<evidence type="ECO:0000313" key="9">
    <source>
        <dbReference type="Proteomes" id="UP000319383"/>
    </source>
</evidence>
<dbReference type="RefSeq" id="WP_145374766.1">
    <property type="nucleotide sequence ID" value="NZ_CP036276.1"/>
</dbReference>
<dbReference type="GO" id="GO:0071949">
    <property type="term" value="F:FAD binding"/>
    <property type="evidence" value="ECO:0007669"/>
    <property type="project" value="TreeGrafter"/>
</dbReference>
<protein>
    <submittedName>
        <fullName evidence="8">Sulfide dehydrogenase [flavocytochrome c] flavoprotein chain</fullName>
        <ecNumber evidence="8">1.8.2.3</ecNumber>
    </submittedName>
</protein>
<keyword evidence="9" id="KW-1185">Reference proteome</keyword>
<gene>
    <name evidence="8" type="primary">fccB</name>
    <name evidence="8" type="ORF">Mal52_12200</name>
</gene>
<comment type="cofactor">
    <cofactor evidence="1">
        <name>FAD</name>
        <dbReference type="ChEBI" id="CHEBI:57692"/>
    </cofactor>
</comment>
<keyword evidence="5" id="KW-0809">Transit peptide</keyword>
<dbReference type="KEGG" id="sdyn:Mal52_12200"/>
<evidence type="ECO:0000256" key="2">
    <source>
        <dbReference type="ARBA" id="ARBA00022630"/>
    </source>
</evidence>
<dbReference type="GO" id="GO:0070221">
    <property type="term" value="P:sulfide oxidation, using sulfide:quinone oxidoreductase"/>
    <property type="evidence" value="ECO:0007669"/>
    <property type="project" value="TreeGrafter"/>
</dbReference>
<dbReference type="Proteomes" id="UP000319383">
    <property type="component" value="Chromosome"/>
</dbReference>
<keyword evidence="4" id="KW-0274">FAD</keyword>
<dbReference type="EC" id="1.8.2.3" evidence="8"/>
<accession>A0A517ZK25</accession>
<dbReference type="PANTHER" id="PTHR10632">
    <property type="entry name" value="SULFIDE:QUINONE OXIDOREDUCTASE"/>
    <property type="match status" value="1"/>
</dbReference>
<feature type="domain" description="FAD/NAD(P)-binding" evidence="7">
    <location>
        <begin position="6"/>
        <end position="303"/>
    </location>
</feature>
<proteinExistence type="predicted"/>
<evidence type="ECO:0000256" key="3">
    <source>
        <dbReference type="ARBA" id="ARBA00022719"/>
    </source>
</evidence>
<dbReference type="SUPFAM" id="SSF51905">
    <property type="entry name" value="FAD/NAD(P)-binding domain"/>
    <property type="match status" value="2"/>
</dbReference>
<dbReference type="PANTHER" id="PTHR10632:SF2">
    <property type="entry name" value="SULFIDE:QUINONE OXIDOREDUCTASE, MITOCHONDRIAL"/>
    <property type="match status" value="1"/>
</dbReference>